<dbReference type="SUPFAM" id="SSF56784">
    <property type="entry name" value="HAD-like"/>
    <property type="match status" value="1"/>
</dbReference>
<dbReference type="Gene3D" id="3.40.50.1000">
    <property type="entry name" value="HAD superfamily/HAD-like"/>
    <property type="match status" value="1"/>
</dbReference>
<proteinExistence type="predicted"/>
<organism evidence="1">
    <name type="scientific">viral metagenome</name>
    <dbReference type="NCBI Taxonomy" id="1070528"/>
    <lineage>
        <taxon>unclassified sequences</taxon>
        <taxon>metagenomes</taxon>
        <taxon>organismal metagenomes</taxon>
    </lineage>
</organism>
<dbReference type="InterPro" id="IPR029044">
    <property type="entry name" value="Nucleotide-diphossugar_trans"/>
</dbReference>
<evidence type="ECO:0008006" key="2">
    <source>
        <dbReference type="Google" id="ProtNLM"/>
    </source>
</evidence>
<accession>A0A6C0D604</accession>
<dbReference type="InterPro" id="IPR004119">
    <property type="entry name" value="EcKL"/>
</dbReference>
<protein>
    <recommendedName>
        <fullName evidence="2">Nucleotidyl transferase domain-containing protein</fullName>
    </recommendedName>
</protein>
<name>A0A6C0D604_9ZZZZ</name>
<sequence>MKYILLCGGIGKRNNQYSLPKPLNYIHGRHLIEYTVESIPSNEIFIIYNSLLDQYNFKEILINKFKERRFHFHSLDFLSRGAVETALIGVQQFELGNDNVVFIDNDNVHQYPEFDRFECHFICYGKNFDRTNFSFIRIHESSVVAIEEKTKISDNYCCGIYGFNNKFTFIELANDLINRNMKTKQEFYFSQLYKLILEKNERITPVFIENTFHLGTFDEISQNVKNMPGSNKKMRICFDLDNTLLTFPTIPNDYSSVKPISKMIDLLNYFRLGGHEIIIHTARRMQTHGSNIGRVVKDIAMVTFQTLEKFNIHYDEIIFGKPIADIYIDDRALNPYYNDISLFGFFKREPEFIPNMIENNKFNSIEKHDNIITKIGPAKYVRGELFFYQNIPDSLSHLFPRLHEYNKIDEHIEIKIDFVHGIPLYFLYSNQTMTTSILDKCFDVLNKLHTCEHTIHIDSQLVLKNYINKLKERFNQTDYYFTDAESVFKQILDKLTESYDPTIVSIIHGDFWFSNIMLTYQDEIKCLDMRGQVSGELTLNGDMYYDYGKLYQSILGYDLVLHGITINTEYVSKMSEYFLTKCGELGLNIIYLKWVTKSLIFGNFFALKPDAPKEKIWALINSII</sequence>
<dbReference type="SUPFAM" id="SSF56112">
    <property type="entry name" value="Protein kinase-like (PK-like)"/>
    <property type="match status" value="1"/>
</dbReference>
<dbReference type="InterPro" id="IPR023214">
    <property type="entry name" value="HAD_sf"/>
</dbReference>
<dbReference type="Gene3D" id="3.90.550.10">
    <property type="entry name" value="Spore Coat Polysaccharide Biosynthesis Protein SpsA, Chain A"/>
    <property type="match status" value="1"/>
</dbReference>
<dbReference type="Pfam" id="PF02958">
    <property type="entry name" value="EcKL"/>
    <property type="match status" value="1"/>
</dbReference>
<dbReference type="SUPFAM" id="SSF53448">
    <property type="entry name" value="Nucleotide-diphospho-sugar transferases"/>
    <property type="match status" value="1"/>
</dbReference>
<dbReference type="EMBL" id="MN739531">
    <property type="protein sequence ID" value="QHT11135.1"/>
    <property type="molecule type" value="Genomic_DNA"/>
</dbReference>
<dbReference type="InterPro" id="IPR036412">
    <property type="entry name" value="HAD-like_sf"/>
</dbReference>
<evidence type="ECO:0000313" key="1">
    <source>
        <dbReference type="EMBL" id="QHT11135.1"/>
    </source>
</evidence>
<dbReference type="AlphaFoldDB" id="A0A6C0D604"/>
<dbReference type="InterPro" id="IPR011009">
    <property type="entry name" value="Kinase-like_dom_sf"/>
</dbReference>
<reference evidence="1" key="1">
    <citation type="journal article" date="2020" name="Nature">
        <title>Giant virus diversity and host interactions through global metagenomics.</title>
        <authorList>
            <person name="Schulz F."/>
            <person name="Roux S."/>
            <person name="Paez-Espino D."/>
            <person name="Jungbluth S."/>
            <person name="Walsh D.A."/>
            <person name="Denef V.J."/>
            <person name="McMahon K.D."/>
            <person name="Konstantinidis K.T."/>
            <person name="Eloe-Fadrosh E.A."/>
            <person name="Kyrpides N.C."/>
            <person name="Woyke T."/>
        </authorList>
    </citation>
    <scope>NUCLEOTIDE SEQUENCE</scope>
    <source>
        <strain evidence="1">GVMAG-M-3300023174-111</strain>
    </source>
</reference>